<dbReference type="Gene3D" id="1.10.287.130">
    <property type="match status" value="1"/>
</dbReference>
<keyword evidence="6" id="KW-0812">Transmembrane</keyword>
<evidence type="ECO:0000256" key="5">
    <source>
        <dbReference type="ARBA" id="ARBA00022777"/>
    </source>
</evidence>
<evidence type="ECO:0000259" key="7">
    <source>
        <dbReference type="PROSITE" id="PS50109"/>
    </source>
</evidence>
<evidence type="ECO:0000256" key="4">
    <source>
        <dbReference type="ARBA" id="ARBA00022679"/>
    </source>
</evidence>
<dbReference type="Pfam" id="PF02518">
    <property type="entry name" value="HATPase_c"/>
    <property type="match status" value="1"/>
</dbReference>
<evidence type="ECO:0000313" key="9">
    <source>
        <dbReference type="Proteomes" id="UP000008461"/>
    </source>
</evidence>
<reference key="2">
    <citation type="submission" date="2011-04" db="EMBL/GenBank/DDBJ databases">
        <title>Complete sequence of chromosome of Haliscomenobacter hydrossis DSM 1100.</title>
        <authorList>
            <consortium name="US DOE Joint Genome Institute (JGI-PGF)"/>
            <person name="Lucas S."/>
            <person name="Han J."/>
            <person name="Lapidus A."/>
            <person name="Bruce D."/>
            <person name="Goodwin L."/>
            <person name="Pitluck S."/>
            <person name="Peters L."/>
            <person name="Kyrpides N."/>
            <person name="Mavromatis K."/>
            <person name="Ivanova N."/>
            <person name="Ovchinnikova G."/>
            <person name="Pagani I."/>
            <person name="Daligault H."/>
            <person name="Detter J.C."/>
            <person name="Han C."/>
            <person name="Land M."/>
            <person name="Hauser L."/>
            <person name="Markowitz V."/>
            <person name="Cheng J.-F."/>
            <person name="Hugenholtz P."/>
            <person name="Woyke T."/>
            <person name="Wu D."/>
            <person name="Verbarg S."/>
            <person name="Frueling A."/>
            <person name="Brambilla E."/>
            <person name="Klenk H.-P."/>
            <person name="Eisen J.A."/>
        </authorList>
    </citation>
    <scope>NUCLEOTIDE SEQUENCE</scope>
    <source>
        <strain>DSM 1100</strain>
    </source>
</reference>
<evidence type="ECO:0000313" key="8">
    <source>
        <dbReference type="EMBL" id="AEE54060.1"/>
    </source>
</evidence>
<dbReference type="PANTHER" id="PTHR43547:SF2">
    <property type="entry name" value="HYBRID SIGNAL TRANSDUCTION HISTIDINE KINASE C"/>
    <property type="match status" value="1"/>
</dbReference>
<keyword evidence="6" id="KW-0472">Membrane</keyword>
<dbReference type="Pfam" id="PF00512">
    <property type="entry name" value="HisKA"/>
    <property type="match status" value="1"/>
</dbReference>
<accession>F4L4Z8</accession>
<dbReference type="PRINTS" id="PR00344">
    <property type="entry name" value="BCTRLSENSOR"/>
</dbReference>
<dbReference type="STRING" id="760192.Halhy_6240"/>
<evidence type="ECO:0000256" key="1">
    <source>
        <dbReference type="ARBA" id="ARBA00000085"/>
    </source>
</evidence>
<dbReference type="EC" id="2.7.13.3" evidence="2"/>
<gene>
    <name evidence="8" type="ordered locus">Halhy_6240</name>
</gene>
<dbReference type="RefSeq" id="WP_013768581.1">
    <property type="nucleotide sequence ID" value="NC_015510.1"/>
</dbReference>
<keyword evidence="9" id="KW-1185">Reference proteome</keyword>
<dbReference type="InterPro" id="IPR036890">
    <property type="entry name" value="HATPase_C_sf"/>
</dbReference>
<dbReference type="InterPro" id="IPR004358">
    <property type="entry name" value="Sig_transdc_His_kin-like_C"/>
</dbReference>
<evidence type="ECO:0000256" key="6">
    <source>
        <dbReference type="SAM" id="Phobius"/>
    </source>
</evidence>
<dbReference type="Proteomes" id="UP000008461">
    <property type="component" value="Chromosome"/>
</dbReference>
<dbReference type="eggNOG" id="COG2205">
    <property type="taxonomic scope" value="Bacteria"/>
</dbReference>
<keyword evidence="3" id="KW-0597">Phosphoprotein</keyword>
<dbReference type="InterPro" id="IPR003594">
    <property type="entry name" value="HATPase_dom"/>
</dbReference>
<dbReference type="PROSITE" id="PS50109">
    <property type="entry name" value="HIS_KIN"/>
    <property type="match status" value="1"/>
</dbReference>
<proteinExistence type="predicted"/>
<comment type="catalytic activity">
    <reaction evidence="1">
        <text>ATP + protein L-histidine = ADP + protein N-phospho-L-histidine.</text>
        <dbReference type="EC" id="2.7.13.3"/>
    </reaction>
</comment>
<sequence>MRTNRIKIVIAAACLALLGLIAIQVRWMNYSRELLDEQFEHRVDMALCDAVQTTAEEPQSTVVMTCANNQGACCAEMVPESMILSDSQLRKNLDRSLAFYNINLPYSVNVVKPSPFGTAEEATAFSCALDPLVTDDTRRLTLNFPTKQNYILQRMNVMIGSSALILGAILLVFFAASYYLLKQKRLADQNLDFFNHMAHEFKTPLTNIKLAAGLLGRKKPELKDDQVLQVITKESNQLIQQIERFLQMASLEFNKNPLQRQSLDLENLIREIIEDLTPSIREKEAVVDLEVRGSLPPMYGDVLHLRNAFRNLIDNALKYCDTTPNIHILLETSRDNQIQVAIRDNGVGICEHELSSVFKEFNRGEEATAKRFSGFGLGLAYVKKIVDLHKGNIAVASEHKHGTCFSLSFPLK</sequence>
<dbReference type="EMBL" id="CP002691">
    <property type="protein sequence ID" value="AEE54060.1"/>
    <property type="molecule type" value="Genomic_DNA"/>
</dbReference>
<evidence type="ECO:0000256" key="2">
    <source>
        <dbReference type="ARBA" id="ARBA00012438"/>
    </source>
</evidence>
<dbReference type="KEGG" id="hhy:Halhy_6240"/>
<dbReference type="FunFam" id="3.30.565.10:FF:000006">
    <property type="entry name" value="Sensor histidine kinase WalK"/>
    <property type="match status" value="1"/>
</dbReference>
<dbReference type="InterPro" id="IPR036097">
    <property type="entry name" value="HisK_dim/P_sf"/>
</dbReference>
<dbReference type="PANTHER" id="PTHR43547">
    <property type="entry name" value="TWO-COMPONENT HISTIDINE KINASE"/>
    <property type="match status" value="1"/>
</dbReference>
<dbReference type="CDD" id="cd00082">
    <property type="entry name" value="HisKA"/>
    <property type="match status" value="1"/>
</dbReference>
<keyword evidence="6" id="KW-1133">Transmembrane helix</keyword>
<dbReference type="InterPro" id="IPR005467">
    <property type="entry name" value="His_kinase_dom"/>
</dbReference>
<feature type="domain" description="Histidine kinase" evidence="7">
    <location>
        <begin position="196"/>
        <end position="412"/>
    </location>
</feature>
<dbReference type="SMART" id="SM00388">
    <property type="entry name" value="HisKA"/>
    <property type="match status" value="1"/>
</dbReference>
<dbReference type="SUPFAM" id="SSF47384">
    <property type="entry name" value="Homodimeric domain of signal transducing histidine kinase"/>
    <property type="match status" value="1"/>
</dbReference>
<evidence type="ECO:0000256" key="3">
    <source>
        <dbReference type="ARBA" id="ARBA00022553"/>
    </source>
</evidence>
<dbReference type="OrthoDB" id="921707at2"/>
<protein>
    <recommendedName>
        <fullName evidence="2">histidine kinase</fullName>
        <ecNumber evidence="2">2.7.13.3</ecNumber>
    </recommendedName>
</protein>
<dbReference type="GO" id="GO:0000155">
    <property type="term" value="F:phosphorelay sensor kinase activity"/>
    <property type="evidence" value="ECO:0007669"/>
    <property type="project" value="InterPro"/>
</dbReference>
<dbReference type="Gene3D" id="3.30.565.10">
    <property type="entry name" value="Histidine kinase-like ATPase, C-terminal domain"/>
    <property type="match status" value="1"/>
</dbReference>
<dbReference type="SMART" id="SM00387">
    <property type="entry name" value="HATPase_c"/>
    <property type="match status" value="1"/>
</dbReference>
<name>F4L4Z8_HALH1</name>
<feature type="transmembrane region" description="Helical" evidence="6">
    <location>
        <begin position="157"/>
        <end position="181"/>
    </location>
</feature>
<dbReference type="SUPFAM" id="SSF55874">
    <property type="entry name" value="ATPase domain of HSP90 chaperone/DNA topoisomerase II/histidine kinase"/>
    <property type="match status" value="1"/>
</dbReference>
<organism evidence="8 9">
    <name type="scientific">Haliscomenobacter hydrossis (strain ATCC 27775 / DSM 1100 / LMG 10767 / O)</name>
    <dbReference type="NCBI Taxonomy" id="760192"/>
    <lineage>
        <taxon>Bacteria</taxon>
        <taxon>Pseudomonadati</taxon>
        <taxon>Bacteroidota</taxon>
        <taxon>Saprospiria</taxon>
        <taxon>Saprospirales</taxon>
        <taxon>Haliscomenobacteraceae</taxon>
        <taxon>Haliscomenobacter</taxon>
    </lineage>
</organism>
<keyword evidence="5 8" id="KW-0418">Kinase</keyword>
<keyword evidence="4" id="KW-0808">Transferase</keyword>
<dbReference type="HOGENOM" id="CLU_026375_1_1_10"/>
<dbReference type="CDD" id="cd00075">
    <property type="entry name" value="HATPase"/>
    <property type="match status" value="1"/>
</dbReference>
<reference evidence="8 9" key="1">
    <citation type="journal article" date="2011" name="Stand. Genomic Sci.">
        <title>Complete genome sequence of Haliscomenobacter hydrossis type strain (O).</title>
        <authorList>
            <consortium name="US DOE Joint Genome Institute (JGI-PGF)"/>
            <person name="Daligault H."/>
            <person name="Lapidus A."/>
            <person name="Zeytun A."/>
            <person name="Nolan M."/>
            <person name="Lucas S."/>
            <person name="Del Rio T.G."/>
            <person name="Tice H."/>
            <person name="Cheng J.F."/>
            <person name="Tapia R."/>
            <person name="Han C."/>
            <person name="Goodwin L."/>
            <person name="Pitluck S."/>
            <person name="Liolios K."/>
            <person name="Pagani I."/>
            <person name="Ivanova N."/>
            <person name="Huntemann M."/>
            <person name="Mavromatis K."/>
            <person name="Mikhailova N."/>
            <person name="Pati A."/>
            <person name="Chen A."/>
            <person name="Palaniappan K."/>
            <person name="Land M."/>
            <person name="Hauser L."/>
            <person name="Brambilla E.M."/>
            <person name="Rohde M."/>
            <person name="Verbarg S."/>
            <person name="Goker M."/>
            <person name="Bristow J."/>
            <person name="Eisen J.A."/>
            <person name="Markowitz V."/>
            <person name="Hugenholtz P."/>
            <person name="Kyrpides N.C."/>
            <person name="Klenk H.P."/>
            <person name="Woyke T."/>
        </authorList>
    </citation>
    <scope>NUCLEOTIDE SEQUENCE [LARGE SCALE GENOMIC DNA]</scope>
    <source>
        <strain evidence="9">ATCC 27775 / DSM 1100 / LMG 10767 / O</strain>
    </source>
</reference>
<dbReference type="InterPro" id="IPR003661">
    <property type="entry name" value="HisK_dim/P_dom"/>
</dbReference>
<dbReference type="AlphaFoldDB" id="F4L4Z8"/>